<evidence type="ECO:0000313" key="1">
    <source>
        <dbReference type="EMBL" id="RNA35185.1"/>
    </source>
</evidence>
<dbReference type="OrthoDB" id="426210at2759"/>
<dbReference type="EMBL" id="REGN01001366">
    <property type="protein sequence ID" value="RNA35185.1"/>
    <property type="molecule type" value="Genomic_DNA"/>
</dbReference>
<reference evidence="1 2" key="1">
    <citation type="journal article" date="2018" name="Sci. Rep.">
        <title>Genomic signatures of local adaptation to the degree of environmental predictability in rotifers.</title>
        <authorList>
            <person name="Franch-Gras L."/>
            <person name="Hahn C."/>
            <person name="Garcia-Roger E.M."/>
            <person name="Carmona M.J."/>
            <person name="Serra M."/>
            <person name="Gomez A."/>
        </authorList>
    </citation>
    <scope>NUCLEOTIDE SEQUENCE [LARGE SCALE GENOMIC DNA]</scope>
    <source>
        <strain evidence="1">HYR1</strain>
    </source>
</reference>
<dbReference type="AlphaFoldDB" id="A0A3M7SHL8"/>
<name>A0A3M7SHL8_BRAPC</name>
<organism evidence="1 2">
    <name type="scientific">Brachionus plicatilis</name>
    <name type="common">Marine rotifer</name>
    <name type="synonym">Brachionus muelleri</name>
    <dbReference type="NCBI Taxonomy" id="10195"/>
    <lineage>
        <taxon>Eukaryota</taxon>
        <taxon>Metazoa</taxon>
        <taxon>Spiralia</taxon>
        <taxon>Gnathifera</taxon>
        <taxon>Rotifera</taxon>
        <taxon>Eurotatoria</taxon>
        <taxon>Monogononta</taxon>
        <taxon>Pseudotrocha</taxon>
        <taxon>Ploima</taxon>
        <taxon>Brachionidae</taxon>
        <taxon>Brachionus</taxon>
    </lineage>
</organism>
<keyword evidence="2" id="KW-1185">Reference proteome</keyword>
<gene>
    <name evidence="1" type="ORF">BpHYR1_023990</name>
</gene>
<accession>A0A3M7SHL8</accession>
<sequence>MSLNSSKYDFKISTGLSRVDWHSSNKLMISITVDGPAHSVHGSKHRLEKQLTKNGYIEHFLLNRVVESWNNLKTETITSRSKKLFKKRVEDSRAFKVGRFSN</sequence>
<evidence type="ECO:0000313" key="2">
    <source>
        <dbReference type="Proteomes" id="UP000276133"/>
    </source>
</evidence>
<protein>
    <submittedName>
        <fullName evidence="1">Uncharacterized protein</fullName>
    </submittedName>
</protein>
<proteinExistence type="predicted"/>
<comment type="caution">
    <text evidence="1">The sequence shown here is derived from an EMBL/GenBank/DDBJ whole genome shotgun (WGS) entry which is preliminary data.</text>
</comment>
<dbReference type="Proteomes" id="UP000276133">
    <property type="component" value="Unassembled WGS sequence"/>
</dbReference>